<organism evidence="7 8">
    <name type="scientific">Rhizomicrobium electricum</name>
    <dbReference type="NCBI Taxonomy" id="480070"/>
    <lineage>
        <taxon>Bacteria</taxon>
        <taxon>Pseudomonadati</taxon>
        <taxon>Pseudomonadota</taxon>
        <taxon>Alphaproteobacteria</taxon>
        <taxon>Micropepsales</taxon>
        <taxon>Micropepsaceae</taxon>
        <taxon>Rhizomicrobium</taxon>
    </lineage>
</organism>
<keyword evidence="4 6" id="KW-1133">Transmembrane helix</keyword>
<evidence type="ECO:0000256" key="5">
    <source>
        <dbReference type="ARBA" id="ARBA00023136"/>
    </source>
</evidence>
<feature type="transmembrane region" description="Helical" evidence="6">
    <location>
        <begin position="43"/>
        <end position="69"/>
    </location>
</feature>
<dbReference type="PANTHER" id="PTHR30086:SF20">
    <property type="entry name" value="ARGININE EXPORTER PROTEIN ARGO-RELATED"/>
    <property type="match status" value="1"/>
</dbReference>
<feature type="transmembrane region" description="Helical" evidence="6">
    <location>
        <begin position="12"/>
        <end position="31"/>
    </location>
</feature>
<dbReference type="Pfam" id="PF01810">
    <property type="entry name" value="LysE"/>
    <property type="match status" value="1"/>
</dbReference>
<feature type="transmembrane region" description="Helical" evidence="6">
    <location>
        <begin position="75"/>
        <end position="92"/>
    </location>
</feature>
<proteinExistence type="predicted"/>
<dbReference type="InterPro" id="IPR001123">
    <property type="entry name" value="LeuE-type"/>
</dbReference>
<dbReference type="Proteomes" id="UP001499951">
    <property type="component" value="Unassembled WGS sequence"/>
</dbReference>
<accession>A0ABP3P6X4</accession>
<protein>
    <submittedName>
        <fullName evidence="7">LysE family translocator</fullName>
    </submittedName>
</protein>
<evidence type="ECO:0000256" key="3">
    <source>
        <dbReference type="ARBA" id="ARBA00022692"/>
    </source>
</evidence>
<reference evidence="8" key="1">
    <citation type="journal article" date="2019" name="Int. J. Syst. Evol. Microbiol.">
        <title>The Global Catalogue of Microorganisms (GCM) 10K type strain sequencing project: providing services to taxonomists for standard genome sequencing and annotation.</title>
        <authorList>
            <consortium name="The Broad Institute Genomics Platform"/>
            <consortium name="The Broad Institute Genome Sequencing Center for Infectious Disease"/>
            <person name="Wu L."/>
            <person name="Ma J."/>
        </authorList>
    </citation>
    <scope>NUCLEOTIDE SEQUENCE [LARGE SCALE GENOMIC DNA]</scope>
    <source>
        <strain evidence="8">JCM 15089</strain>
    </source>
</reference>
<evidence type="ECO:0000256" key="4">
    <source>
        <dbReference type="ARBA" id="ARBA00022989"/>
    </source>
</evidence>
<name>A0ABP3P6X4_9PROT</name>
<keyword evidence="8" id="KW-1185">Reference proteome</keyword>
<gene>
    <name evidence="7" type="ORF">GCM10008942_03750</name>
</gene>
<evidence type="ECO:0000313" key="7">
    <source>
        <dbReference type="EMBL" id="GAA0558518.1"/>
    </source>
</evidence>
<keyword evidence="2" id="KW-1003">Cell membrane</keyword>
<comment type="caution">
    <text evidence="7">The sequence shown here is derived from an EMBL/GenBank/DDBJ whole genome shotgun (WGS) entry which is preliminary data.</text>
</comment>
<evidence type="ECO:0000256" key="1">
    <source>
        <dbReference type="ARBA" id="ARBA00004651"/>
    </source>
</evidence>
<dbReference type="RefSeq" id="WP_166930912.1">
    <property type="nucleotide sequence ID" value="NZ_BAAADD010000001.1"/>
</dbReference>
<evidence type="ECO:0000256" key="2">
    <source>
        <dbReference type="ARBA" id="ARBA00022475"/>
    </source>
</evidence>
<keyword evidence="3 6" id="KW-0812">Transmembrane</keyword>
<dbReference type="PANTHER" id="PTHR30086">
    <property type="entry name" value="ARGININE EXPORTER PROTEIN ARGO"/>
    <property type="match status" value="1"/>
</dbReference>
<feature type="transmembrane region" description="Helical" evidence="6">
    <location>
        <begin position="146"/>
        <end position="170"/>
    </location>
</feature>
<sequence length="205" mass="21066">MAATMSWHSYLIFLGAYTVAAMAPGPVVMAISARALGRGFRAALPMVAGACVGDFLMLTLSVAGLAALAQAMGPLFLVVKLAGAAYLVWLGIKMWTAPVEDTMPDLPARGRGGFLAQMAMTAGNPKTIAFWVALVPTVIDSRGLGFTGYLQLAAACFTVTPAVLIGYAGLAARVRRFVSNAGTRRRINKGAGLAMAGAGATVALS</sequence>
<keyword evidence="5 6" id="KW-0472">Membrane</keyword>
<dbReference type="EMBL" id="BAAADD010000001">
    <property type="protein sequence ID" value="GAA0558518.1"/>
    <property type="molecule type" value="Genomic_DNA"/>
</dbReference>
<evidence type="ECO:0000256" key="6">
    <source>
        <dbReference type="SAM" id="Phobius"/>
    </source>
</evidence>
<evidence type="ECO:0000313" key="8">
    <source>
        <dbReference type="Proteomes" id="UP001499951"/>
    </source>
</evidence>
<comment type="subcellular location">
    <subcellularLocation>
        <location evidence="1">Cell membrane</location>
        <topology evidence="1">Multi-pass membrane protein</topology>
    </subcellularLocation>
</comment>